<evidence type="ECO:0008006" key="3">
    <source>
        <dbReference type="Google" id="ProtNLM"/>
    </source>
</evidence>
<organism evidence="1 2">
    <name type="scientific">Hymenobacter actinosclerus</name>
    <dbReference type="NCBI Taxonomy" id="82805"/>
    <lineage>
        <taxon>Bacteria</taxon>
        <taxon>Pseudomonadati</taxon>
        <taxon>Bacteroidota</taxon>
        <taxon>Cytophagia</taxon>
        <taxon>Cytophagales</taxon>
        <taxon>Hymenobacteraceae</taxon>
        <taxon>Hymenobacter</taxon>
    </lineage>
</organism>
<keyword evidence="2" id="KW-1185">Reference proteome</keyword>
<dbReference type="RefSeq" id="WP_092772525.1">
    <property type="nucleotide sequence ID" value="NZ_FOHS01000003.1"/>
</dbReference>
<sequence length="277" mass="32050">MFIRRWLLLPVFLCVLFVGLAAFGPADTASRLQGNMSFERGETLHYKVHYGLINAAEAVIELDNNVHRINDRPTYRATVTGRTTGSFDYFLRIRDTWRSYIDTASIQPQRFYRNIEENNYRKRETVDFDHQRGVAITESYKKDKNDVKRGTFKVPANVQDIVSGFYYLRTLNYDLRRPGEVIRVQGFFDEENLPMDVIYKGRETVSTKAGTIRAIRLVPKMPKNKLFKGENAVSVYLSDDQNKVPVLIQADMLVGAVKVDLYKYKGLRNRLNMVAQN</sequence>
<reference evidence="2" key="1">
    <citation type="submission" date="2016-10" db="EMBL/GenBank/DDBJ databases">
        <authorList>
            <person name="Varghese N."/>
            <person name="Submissions S."/>
        </authorList>
    </citation>
    <scope>NUCLEOTIDE SEQUENCE [LARGE SCALE GENOMIC DNA]</scope>
    <source>
        <strain evidence="2">DSM 15310</strain>
    </source>
</reference>
<dbReference type="InterPro" id="IPR021457">
    <property type="entry name" value="DUF3108"/>
</dbReference>
<evidence type="ECO:0000313" key="2">
    <source>
        <dbReference type="Proteomes" id="UP000198697"/>
    </source>
</evidence>
<dbReference type="Pfam" id="PF11306">
    <property type="entry name" value="DUF3108"/>
    <property type="match status" value="1"/>
</dbReference>
<dbReference type="AlphaFoldDB" id="A0A1I0H7T5"/>
<dbReference type="EMBL" id="FOHS01000003">
    <property type="protein sequence ID" value="SET79768.1"/>
    <property type="molecule type" value="Genomic_DNA"/>
</dbReference>
<gene>
    <name evidence="1" type="ORF">SAMN04487998_2797</name>
</gene>
<dbReference type="Proteomes" id="UP000198697">
    <property type="component" value="Unassembled WGS sequence"/>
</dbReference>
<dbReference type="STRING" id="82805.SAMN04487998_2797"/>
<protein>
    <recommendedName>
        <fullName evidence="3">DUF3108 domain-containing protein</fullName>
    </recommendedName>
</protein>
<dbReference type="OrthoDB" id="9808473at2"/>
<evidence type="ECO:0000313" key="1">
    <source>
        <dbReference type="EMBL" id="SET79768.1"/>
    </source>
</evidence>
<name>A0A1I0H7T5_9BACT</name>
<proteinExistence type="predicted"/>
<accession>A0A1I0H7T5</accession>